<sequence length="282" mass="31858">MFAGGFTPLHGGAAVQYILPHLRLSCLCYGKKQLNEMEDHLGKSYSDSKELMLPGSLNSWMAVGMVDRRGSMVDELSFSRRYEGSEGRVFMPISRWCHCAAAIGSTRCFPSYHDHQLDFNHDIHLLERIMLKKDINSGFVHARSSQGRCVAMTSGRIPRKEYGPRLCTKTTGQRPASKSFDYINRRPASEQLNFFRNINPTERTECASTFFKILGSKPRGAKHPSNKCLYEALPNREPESRRVSFGSEKSFQSSIIAESIQRRPPSLRLGYHDGLLAVISTF</sequence>
<gene>
    <name evidence="1" type="ORF">EV421DRAFT_1735971</name>
</gene>
<keyword evidence="2" id="KW-1185">Reference proteome</keyword>
<evidence type="ECO:0000313" key="2">
    <source>
        <dbReference type="Proteomes" id="UP001175226"/>
    </source>
</evidence>
<dbReference type="Proteomes" id="UP001175226">
    <property type="component" value="Unassembled WGS sequence"/>
</dbReference>
<reference evidence="1" key="1">
    <citation type="submission" date="2023-06" db="EMBL/GenBank/DDBJ databases">
        <authorList>
            <consortium name="Lawrence Berkeley National Laboratory"/>
            <person name="Ahrendt S."/>
            <person name="Sahu N."/>
            <person name="Indic B."/>
            <person name="Wong-Bajracharya J."/>
            <person name="Merenyi Z."/>
            <person name="Ke H.-M."/>
            <person name="Monk M."/>
            <person name="Kocsube S."/>
            <person name="Drula E."/>
            <person name="Lipzen A."/>
            <person name="Balint B."/>
            <person name="Henrissat B."/>
            <person name="Andreopoulos B."/>
            <person name="Martin F.M."/>
            <person name="Harder C.B."/>
            <person name="Rigling D."/>
            <person name="Ford K.L."/>
            <person name="Foster G.D."/>
            <person name="Pangilinan J."/>
            <person name="Papanicolaou A."/>
            <person name="Barry K."/>
            <person name="LaButti K."/>
            <person name="Viragh M."/>
            <person name="Koriabine M."/>
            <person name="Yan M."/>
            <person name="Riley R."/>
            <person name="Champramary S."/>
            <person name="Plett K.L."/>
            <person name="Tsai I.J."/>
            <person name="Slot J."/>
            <person name="Sipos G."/>
            <person name="Plett J."/>
            <person name="Nagy L.G."/>
            <person name="Grigoriev I.V."/>
        </authorList>
    </citation>
    <scope>NUCLEOTIDE SEQUENCE</scope>
    <source>
        <strain evidence="1">FPL87.14</strain>
    </source>
</reference>
<evidence type="ECO:0000313" key="1">
    <source>
        <dbReference type="EMBL" id="KAK0442888.1"/>
    </source>
</evidence>
<proteinExistence type="predicted"/>
<dbReference type="AlphaFoldDB" id="A0AA39JM22"/>
<organism evidence="1 2">
    <name type="scientific">Armillaria borealis</name>
    <dbReference type="NCBI Taxonomy" id="47425"/>
    <lineage>
        <taxon>Eukaryota</taxon>
        <taxon>Fungi</taxon>
        <taxon>Dikarya</taxon>
        <taxon>Basidiomycota</taxon>
        <taxon>Agaricomycotina</taxon>
        <taxon>Agaricomycetes</taxon>
        <taxon>Agaricomycetidae</taxon>
        <taxon>Agaricales</taxon>
        <taxon>Marasmiineae</taxon>
        <taxon>Physalacriaceae</taxon>
        <taxon>Armillaria</taxon>
    </lineage>
</organism>
<dbReference type="EMBL" id="JAUEPT010000024">
    <property type="protein sequence ID" value="KAK0442888.1"/>
    <property type="molecule type" value="Genomic_DNA"/>
</dbReference>
<protein>
    <submittedName>
        <fullName evidence="1">Uncharacterized protein</fullName>
    </submittedName>
</protein>
<comment type="caution">
    <text evidence="1">The sequence shown here is derived from an EMBL/GenBank/DDBJ whole genome shotgun (WGS) entry which is preliminary data.</text>
</comment>
<name>A0AA39JM22_9AGAR</name>
<accession>A0AA39JM22</accession>